<evidence type="ECO:0000256" key="3">
    <source>
        <dbReference type="ARBA" id="ARBA00022679"/>
    </source>
</evidence>
<dbReference type="InterPro" id="IPR029028">
    <property type="entry name" value="Alpha/beta_knot_MTases"/>
</dbReference>
<dbReference type="InterPro" id="IPR053888">
    <property type="entry name" value="MRM3-like_sub_bind"/>
</dbReference>
<evidence type="ECO:0000256" key="2">
    <source>
        <dbReference type="ARBA" id="ARBA00022603"/>
    </source>
</evidence>
<evidence type="ECO:0000313" key="5">
    <source>
        <dbReference type="EMBL" id="ACB85391.1"/>
    </source>
</evidence>
<comment type="similarity">
    <text evidence="1">Belongs to the class IV-like SAM-binding methyltransferase superfamily. RNA methyltransferase TrmH family.</text>
</comment>
<dbReference type="EMBL" id="CP001034">
    <property type="protein sequence ID" value="ACB85391.1"/>
    <property type="molecule type" value="Genomic_DNA"/>
</dbReference>
<evidence type="ECO:0000313" key="6">
    <source>
        <dbReference type="Proteomes" id="UP000001683"/>
    </source>
</evidence>
<dbReference type="PANTHER" id="PTHR43191">
    <property type="entry name" value="RRNA METHYLTRANSFERASE 3"/>
    <property type="match status" value="1"/>
</dbReference>
<dbReference type="PANTHER" id="PTHR43191:SF2">
    <property type="entry name" value="RRNA METHYLTRANSFERASE 3, MITOCHONDRIAL"/>
    <property type="match status" value="1"/>
</dbReference>
<keyword evidence="3 5" id="KW-0808">Transferase</keyword>
<dbReference type="CDD" id="cd18095">
    <property type="entry name" value="SpoU-like_rRNA-MTase"/>
    <property type="match status" value="1"/>
</dbReference>
<dbReference type="GO" id="GO:0003723">
    <property type="term" value="F:RNA binding"/>
    <property type="evidence" value="ECO:0007669"/>
    <property type="project" value="InterPro"/>
</dbReference>
<protein>
    <submittedName>
        <fullName evidence="5">tRNA/rRNA methyltransferase (SpoU)</fullName>
    </submittedName>
</protein>
<evidence type="ECO:0000259" key="4">
    <source>
        <dbReference type="SMART" id="SM00967"/>
    </source>
</evidence>
<dbReference type="InterPro" id="IPR001537">
    <property type="entry name" value="SpoU_MeTrfase"/>
</dbReference>
<dbReference type="KEGG" id="nth:Nther_1819"/>
<dbReference type="RefSeq" id="WP_012448258.1">
    <property type="nucleotide sequence ID" value="NZ_CP144221.1"/>
</dbReference>
<dbReference type="GO" id="GO:0032259">
    <property type="term" value="P:methylation"/>
    <property type="evidence" value="ECO:0007669"/>
    <property type="project" value="UniProtKB-KW"/>
</dbReference>
<dbReference type="Gene3D" id="3.30.1330.30">
    <property type="match status" value="1"/>
</dbReference>
<accession>B2A5N7</accession>
<evidence type="ECO:0000256" key="1">
    <source>
        <dbReference type="ARBA" id="ARBA00007228"/>
    </source>
</evidence>
<gene>
    <name evidence="5" type="ordered locus">Nther_1819</name>
</gene>
<dbReference type="Proteomes" id="UP000001683">
    <property type="component" value="Chromosome"/>
</dbReference>
<reference evidence="5 6" key="2">
    <citation type="journal article" date="2011" name="J. Bacteriol.">
        <title>Complete genome sequence of the anaerobic, halophilic alkalithermophile Natranaerobius thermophilus JW/NM-WN-LF.</title>
        <authorList>
            <person name="Zhao B."/>
            <person name="Mesbah N.M."/>
            <person name="Dalin E."/>
            <person name="Goodwin L."/>
            <person name="Nolan M."/>
            <person name="Pitluck S."/>
            <person name="Chertkov O."/>
            <person name="Brettin T.S."/>
            <person name="Han J."/>
            <person name="Larimer F.W."/>
            <person name="Land M.L."/>
            <person name="Hauser L."/>
            <person name="Kyrpides N."/>
            <person name="Wiegel J."/>
        </authorList>
    </citation>
    <scope>NUCLEOTIDE SEQUENCE [LARGE SCALE GENOMIC DNA]</scope>
    <source>
        <strain evidence="6">ATCC BAA-1301 / DSM 18059 / JW/NM-WN-LF</strain>
    </source>
</reference>
<keyword evidence="2 5" id="KW-0489">Methyltransferase</keyword>
<dbReference type="AlphaFoldDB" id="B2A5N7"/>
<proteinExistence type="inferred from homology"/>
<sequence length="269" mass="30251">MITGENNSLIKKYRKLKSKKWRQEYQLVPLEGSLLIKEALHSGVKFDFVLYSADQEVINANEDLLLEIHNQQIPAYSVDPSLFQKTAFTETPQGILAVCTFNEGDLESLTSEKKDILILYQVQDPGNMGTLIRSADAFGFQGVVCSKGCVDPTNDKVVRSSMGSLFHIPVVMNSEIDQLFQVLQREQYFILFGDKSGSKPIMTIDLSNTAVALFVGNESRGLQDLNFDQKFNQVRHQKVEIPMFGKAESLNAGIAGSIMMYELSKKRFY</sequence>
<dbReference type="InterPro" id="IPR029026">
    <property type="entry name" value="tRNA_m1G_MTases_N"/>
</dbReference>
<dbReference type="InterPro" id="IPR013123">
    <property type="entry name" value="SpoU_subst-bd"/>
</dbReference>
<name>B2A5N7_NATTJ</name>
<dbReference type="FunCoup" id="B2A5N7">
    <property type="interactions" value="300"/>
</dbReference>
<dbReference type="GO" id="GO:0008173">
    <property type="term" value="F:RNA methyltransferase activity"/>
    <property type="evidence" value="ECO:0007669"/>
    <property type="project" value="InterPro"/>
</dbReference>
<dbReference type="Pfam" id="PF22435">
    <property type="entry name" value="MRM3-like_sub_bind"/>
    <property type="match status" value="1"/>
</dbReference>
<feature type="domain" description="RNA 2-O ribose methyltransferase substrate binding" evidence="4">
    <location>
        <begin position="29"/>
        <end position="105"/>
    </location>
</feature>
<dbReference type="Pfam" id="PF00588">
    <property type="entry name" value="SpoU_methylase"/>
    <property type="match status" value="1"/>
</dbReference>
<keyword evidence="6" id="KW-1185">Reference proteome</keyword>
<organism evidence="5 6">
    <name type="scientific">Natranaerobius thermophilus (strain ATCC BAA-1301 / DSM 18059 / JW/NM-WN-LF)</name>
    <dbReference type="NCBI Taxonomy" id="457570"/>
    <lineage>
        <taxon>Bacteria</taxon>
        <taxon>Bacillati</taxon>
        <taxon>Bacillota</taxon>
        <taxon>Clostridia</taxon>
        <taxon>Natranaerobiales</taxon>
        <taxon>Natranaerobiaceae</taxon>
        <taxon>Natranaerobius</taxon>
    </lineage>
</organism>
<dbReference type="InParanoid" id="B2A5N7"/>
<dbReference type="InterPro" id="IPR051259">
    <property type="entry name" value="rRNA_Methyltransferase"/>
</dbReference>
<dbReference type="eggNOG" id="COG0566">
    <property type="taxonomic scope" value="Bacteria"/>
</dbReference>
<dbReference type="Gene3D" id="3.40.1280.10">
    <property type="match status" value="1"/>
</dbReference>
<dbReference type="HOGENOM" id="CLU_021322_3_2_9"/>
<dbReference type="GO" id="GO:0006396">
    <property type="term" value="P:RNA processing"/>
    <property type="evidence" value="ECO:0007669"/>
    <property type="project" value="InterPro"/>
</dbReference>
<dbReference type="SUPFAM" id="SSF55315">
    <property type="entry name" value="L30e-like"/>
    <property type="match status" value="1"/>
</dbReference>
<reference evidence="5 6" key="1">
    <citation type="submission" date="2008-04" db="EMBL/GenBank/DDBJ databases">
        <title>Complete sequence of chromosome of Natranaerobius thermophilus JW/NM-WN-LF.</title>
        <authorList>
            <consortium name="US DOE Joint Genome Institute"/>
            <person name="Copeland A."/>
            <person name="Lucas S."/>
            <person name="Lapidus A."/>
            <person name="Glavina del Rio T."/>
            <person name="Dalin E."/>
            <person name="Tice H."/>
            <person name="Bruce D."/>
            <person name="Goodwin L."/>
            <person name="Pitluck S."/>
            <person name="Chertkov O."/>
            <person name="Brettin T."/>
            <person name="Detter J.C."/>
            <person name="Han C."/>
            <person name="Kuske C.R."/>
            <person name="Schmutz J."/>
            <person name="Larimer F."/>
            <person name="Land M."/>
            <person name="Hauser L."/>
            <person name="Kyrpides N."/>
            <person name="Lykidis A."/>
            <person name="Mesbah N.M."/>
            <person name="Wiegel J."/>
        </authorList>
    </citation>
    <scope>NUCLEOTIDE SEQUENCE [LARGE SCALE GENOMIC DNA]</scope>
    <source>
        <strain evidence="6">ATCC BAA-1301 / DSM 18059 / JW/NM-WN-LF</strain>
    </source>
</reference>
<dbReference type="STRING" id="457570.Nther_1819"/>
<dbReference type="SUPFAM" id="SSF75217">
    <property type="entry name" value="alpha/beta knot"/>
    <property type="match status" value="1"/>
</dbReference>
<dbReference type="InterPro" id="IPR029064">
    <property type="entry name" value="Ribosomal_eL30-like_sf"/>
</dbReference>
<dbReference type="SMART" id="SM00967">
    <property type="entry name" value="SpoU_sub_bind"/>
    <property type="match status" value="1"/>
</dbReference>
<dbReference type="GO" id="GO:0005737">
    <property type="term" value="C:cytoplasm"/>
    <property type="evidence" value="ECO:0007669"/>
    <property type="project" value="UniProtKB-ARBA"/>
</dbReference>